<dbReference type="InterPro" id="IPR012910">
    <property type="entry name" value="Plug_dom"/>
</dbReference>
<dbReference type="EMBL" id="JAHESC010000028">
    <property type="protein sequence ID" value="MBT1688577.1"/>
    <property type="molecule type" value="Genomic_DNA"/>
</dbReference>
<keyword evidence="4" id="KW-0410">Iron transport</keyword>
<evidence type="ECO:0000256" key="2">
    <source>
        <dbReference type="ARBA" id="ARBA00022448"/>
    </source>
</evidence>
<keyword evidence="7" id="KW-0408">Iron</keyword>
<evidence type="ECO:0000256" key="6">
    <source>
        <dbReference type="ARBA" id="ARBA00022729"/>
    </source>
</evidence>
<accession>A0AAP2DBW4</accession>
<evidence type="ECO:0000256" key="13">
    <source>
        <dbReference type="RuleBase" id="RU003357"/>
    </source>
</evidence>
<evidence type="ECO:0000313" key="18">
    <source>
        <dbReference type="Proteomes" id="UP001319180"/>
    </source>
</evidence>
<comment type="similarity">
    <text evidence="12 13">Belongs to the TonB-dependent receptor family.</text>
</comment>
<keyword evidence="18" id="KW-1185">Reference proteome</keyword>
<dbReference type="InterPro" id="IPR036942">
    <property type="entry name" value="Beta-barrel_TonB_sf"/>
</dbReference>
<evidence type="ECO:0000256" key="12">
    <source>
        <dbReference type="PROSITE-ProRule" id="PRU01360"/>
    </source>
</evidence>
<sequence length="814" mass="89269">MIRKLRCYMLLLMLPAFSAFAQNGSISGNVKMSDNTPVTQASIIVKGTTIGTTTDEKGSYLIKSIKAGSYVIVASGVGVEKREQSVTVTAGSVATIDFVLSESSALLQEVNVSAFKTKNTTIVAKMPLADLENPQVYNSVPAELIKEQGIVNYDDAFRNVPGISRTWESTGREGDGGAYFALRGFDAQPSLTNGVPGLTNGNLDIANVEEIQVIKGPSATLFGGTTYSYGGLINTITKKPIFDNFSGELAYNIGSFNLHRVSVDVNTPLSKTEKIAFRLNTAYHTEESFQDAGFKKSFFIAPSLAWEVNDRLSFTVMAEILSEKRAVAPVFFHTDRANPLPFTSIESLNLNPKLSFTDDDLTTKNPRLNFQAQAVYKISDQWQSQTILSGGSTKSEGIYSYIYDDENPSDEYFDLSFHVADYNMKTIDIQQNFNGDFKIGGLRNRLLIGLDYYHRNAVDKGSGYGVGRRVTPQGEIGGDVIVDEDGNFVREEAPIPLTRSAVDALVGPTGEVLSDIVNSTASVYVSDVISFMPQFSAMVSLRADHFDSNGDRSNPDDDNTQFSISPKLGLQYQPVLNKVSVFANYMNAFVNVEPRAVYDEETLEPTGEVRSYKPEHANQFEFGVKTNLSERFSATASYYTIKVSDRVVDSPAGNGLQTGAIRSKGFEIDLNARLVQGLELIAGFSHNSNKVVEPNPENSTDFYNEVGRASGGQGPSDQVNLWATYRFSSGILKNLGVGIGGNYASKYRVVDNSVTGTFDLPSYTLLNGSVFYNATKYRVNVSVNNITDEQYYIGYWSVNPQKQRNFTATVAYKF</sequence>
<dbReference type="InterPro" id="IPR013784">
    <property type="entry name" value="Carb-bd-like_fold"/>
</dbReference>
<keyword evidence="2 12" id="KW-0813">Transport</keyword>
<dbReference type="InterPro" id="IPR037066">
    <property type="entry name" value="Plug_dom_sf"/>
</dbReference>
<keyword evidence="9 13" id="KW-0798">TonB box</keyword>
<keyword evidence="8" id="KW-0406">Ion transport</keyword>
<dbReference type="InterPro" id="IPR039426">
    <property type="entry name" value="TonB-dep_rcpt-like"/>
</dbReference>
<dbReference type="Pfam" id="PF13715">
    <property type="entry name" value="CarbopepD_reg_2"/>
    <property type="match status" value="1"/>
</dbReference>
<dbReference type="GO" id="GO:0030246">
    <property type="term" value="F:carbohydrate binding"/>
    <property type="evidence" value="ECO:0007669"/>
    <property type="project" value="InterPro"/>
</dbReference>
<organism evidence="17 18">
    <name type="scientific">Dawidia soli</name>
    <dbReference type="NCBI Taxonomy" id="2782352"/>
    <lineage>
        <taxon>Bacteria</taxon>
        <taxon>Pseudomonadati</taxon>
        <taxon>Bacteroidota</taxon>
        <taxon>Cytophagia</taxon>
        <taxon>Cytophagales</taxon>
        <taxon>Chryseotaleaceae</taxon>
        <taxon>Dawidia</taxon>
    </lineage>
</organism>
<feature type="chain" id="PRO_5042979721" evidence="14">
    <location>
        <begin position="22"/>
        <end position="814"/>
    </location>
</feature>
<proteinExistence type="inferred from homology"/>
<evidence type="ECO:0000259" key="15">
    <source>
        <dbReference type="Pfam" id="PF00593"/>
    </source>
</evidence>
<evidence type="ECO:0000256" key="1">
    <source>
        <dbReference type="ARBA" id="ARBA00004571"/>
    </source>
</evidence>
<evidence type="ECO:0000256" key="3">
    <source>
        <dbReference type="ARBA" id="ARBA00022452"/>
    </source>
</evidence>
<dbReference type="CDD" id="cd01347">
    <property type="entry name" value="ligand_gated_channel"/>
    <property type="match status" value="1"/>
</dbReference>
<evidence type="ECO:0000256" key="14">
    <source>
        <dbReference type="SAM" id="SignalP"/>
    </source>
</evidence>
<dbReference type="Gene3D" id="2.60.40.1120">
    <property type="entry name" value="Carboxypeptidase-like, regulatory domain"/>
    <property type="match status" value="1"/>
</dbReference>
<evidence type="ECO:0000259" key="16">
    <source>
        <dbReference type="Pfam" id="PF07715"/>
    </source>
</evidence>
<feature type="domain" description="TonB-dependent receptor plug" evidence="16">
    <location>
        <begin position="132"/>
        <end position="224"/>
    </location>
</feature>
<feature type="signal peptide" evidence="14">
    <location>
        <begin position="1"/>
        <end position="21"/>
    </location>
</feature>
<comment type="subcellular location">
    <subcellularLocation>
        <location evidence="1 12">Cell outer membrane</location>
        <topology evidence="1 12">Multi-pass membrane protein</topology>
    </subcellularLocation>
</comment>
<dbReference type="SUPFAM" id="SSF49452">
    <property type="entry name" value="Starch-binding domain-like"/>
    <property type="match status" value="1"/>
</dbReference>
<dbReference type="PANTHER" id="PTHR32552:SF68">
    <property type="entry name" value="FERRICHROME OUTER MEMBRANE TRANSPORTER_PHAGE RECEPTOR"/>
    <property type="match status" value="1"/>
</dbReference>
<evidence type="ECO:0000256" key="11">
    <source>
        <dbReference type="ARBA" id="ARBA00023237"/>
    </source>
</evidence>
<dbReference type="SUPFAM" id="SSF56935">
    <property type="entry name" value="Porins"/>
    <property type="match status" value="1"/>
</dbReference>
<name>A0AAP2DBW4_9BACT</name>
<dbReference type="Pfam" id="PF07715">
    <property type="entry name" value="Plug"/>
    <property type="match status" value="1"/>
</dbReference>
<dbReference type="PROSITE" id="PS52016">
    <property type="entry name" value="TONB_DEPENDENT_REC_3"/>
    <property type="match status" value="1"/>
</dbReference>
<gene>
    <name evidence="17" type="ORF">KK078_18550</name>
</gene>
<comment type="caution">
    <text evidence="17">The sequence shown here is derived from an EMBL/GenBank/DDBJ whole genome shotgun (WGS) entry which is preliminary data.</text>
</comment>
<evidence type="ECO:0000256" key="8">
    <source>
        <dbReference type="ARBA" id="ARBA00023065"/>
    </source>
</evidence>
<feature type="domain" description="TonB-dependent receptor-like beta-barrel" evidence="15">
    <location>
        <begin position="349"/>
        <end position="786"/>
    </location>
</feature>
<protein>
    <submittedName>
        <fullName evidence="17">TonB-dependent receptor</fullName>
    </submittedName>
</protein>
<keyword evidence="11 12" id="KW-0998">Cell outer membrane</keyword>
<keyword evidence="10 12" id="KW-0472">Membrane</keyword>
<evidence type="ECO:0000256" key="4">
    <source>
        <dbReference type="ARBA" id="ARBA00022496"/>
    </source>
</evidence>
<keyword evidence="5 12" id="KW-0812">Transmembrane</keyword>
<dbReference type="GO" id="GO:0015344">
    <property type="term" value="F:siderophore uptake transmembrane transporter activity"/>
    <property type="evidence" value="ECO:0007669"/>
    <property type="project" value="TreeGrafter"/>
</dbReference>
<dbReference type="Gene3D" id="2.40.170.20">
    <property type="entry name" value="TonB-dependent receptor, beta-barrel domain"/>
    <property type="match status" value="1"/>
</dbReference>
<dbReference type="InterPro" id="IPR000531">
    <property type="entry name" value="Beta-barrel_TonB"/>
</dbReference>
<keyword evidence="3 12" id="KW-1134">Transmembrane beta strand</keyword>
<dbReference type="AlphaFoldDB" id="A0AAP2DBW4"/>
<dbReference type="Gene3D" id="2.170.130.10">
    <property type="entry name" value="TonB-dependent receptor, plug domain"/>
    <property type="match status" value="1"/>
</dbReference>
<dbReference type="RefSeq" id="WP_254091801.1">
    <property type="nucleotide sequence ID" value="NZ_JAHESC010000028.1"/>
</dbReference>
<reference evidence="17 18" key="1">
    <citation type="submission" date="2021-05" db="EMBL/GenBank/DDBJ databases">
        <title>A Polyphasic approach of four new species of the genus Ohtaekwangia: Ohtaekwangia histidinii sp. nov., Ohtaekwangia cretensis sp. nov., Ohtaekwangia indiensis sp. nov., Ohtaekwangia reichenbachii sp. nov. from diverse environment.</title>
        <authorList>
            <person name="Octaviana S."/>
        </authorList>
    </citation>
    <scope>NUCLEOTIDE SEQUENCE [LARGE SCALE GENOMIC DNA]</scope>
    <source>
        <strain evidence="17 18">PWU37</strain>
    </source>
</reference>
<evidence type="ECO:0000313" key="17">
    <source>
        <dbReference type="EMBL" id="MBT1688577.1"/>
    </source>
</evidence>
<dbReference type="Pfam" id="PF00593">
    <property type="entry name" value="TonB_dep_Rec_b-barrel"/>
    <property type="match status" value="1"/>
</dbReference>
<evidence type="ECO:0000256" key="7">
    <source>
        <dbReference type="ARBA" id="ARBA00023004"/>
    </source>
</evidence>
<dbReference type="PANTHER" id="PTHR32552">
    <property type="entry name" value="FERRICHROME IRON RECEPTOR-RELATED"/>
    <property type="match status" value="1"/>
</dbReference>
<dbReference type="GO" id="GO:0009279">
    <property type="term" value="C:cell outer membrane"/>
    <property type="evidence" value="ECO:0007669"/>
    <property type="project" value="UniProtKB-SubCell"/>
</dbReference>
<keyword evidence="6 14" id="KW-0732">Signal</keyword>
<evidence type="ECO:0000256" key="9">
    <source>
        <dbReference type="ARBA" id="ARBA00023077"/>
    </source>
</evidence>
<dbReference type="Proteomes" id="UP001319180">
    <property type="component" value="Unassembled WGS sequence"/>
</dbReference>
<evidence type="ECO:0000256" key="5">
    <source>
        <dbReference type="ARBA" id="ARBA00022692"/>
    </source>
</evidence>
<keyword evidence="17" id="KW-0675">Receptor</keyword>
<evidence type="ECO:0000256" key="10">
    <source>
        <dbReference type="ARBA" id="ARBA00023136"/>
    </source>
</evidence>